<accession>A0A1I0RIN3</accession>
<gene>
    <name evidence="1" type="ORF">SAMN04488122_2890</name>
</gene>
<dbReference type="PROSITE" id="PS51257">
    <property type="entry name" value="PROKAR_LIPOPROTEIN"/>
    <property type="match status" value="1"/>
</dbReference>
<dbReference type="AlphaFoldDB" id="A0A1I0RIN3"/>
<protein>
    <submittedName>
        <fullName evidence="1">Uncharacterized protein</fullName>
    </submittedName>
</protein>
<reference evidence="2" key="1">
    <citation type="submission" date="2016-10" db="EMBL/GenBank/DDBJ databases">
        <authorList>
            <person name="Varghese N."/>
            <person name="Submissions S."/>
        </authorList>
    </citation>
    <scope>NUCLEOTIDE SEQUENCE [LARGE SCALE GENOMIC DNA]</scope>
    <source>
        <strain evidence="2">DSM 3695</strain>
    </source>
</reference>
<evidence type="ECO:0000313" key="2">
    <source>
        <dbReference type="Proteomes" id="UP000199310"/>
    </source>
</evidence>
<organism evidence="1 2">
    <name type="scientific">Chitinophaga arvensicola</name>
    <dbReference type="NCBI Taxonomy" id="29529"/>
    <lineage>
        <taxon>Bacteria</taxon>
        <taxon>Pseudomonadati</taxon>
        <taxon>Bacteroidota</taxon>
        <taxon>Chitinophagia</taxon>
        <taxon>Chitinophagales</taxon>
        <taxon>Chitinophagaceae</taxon>
        <taxon>Chitinophaga</taxon>
    </lineage>
</organism>
<evidence type="ECO:0000313" key="1">
    <source>
        <dbReference type="EMBL" id="SEW40797.1"/>
    </source>
</evidence>
<keyword evidence="2" id="KW-1185">Reference proteome</keyword>
<dbReference type="Proteomes" id="UP000199310">
    <property type="component" value="Unassembled WGS sequence"/>
</dbReference>
<proteinExistence type="predicted"/>
<dbReference type="EMBL" id="FOJG01000001">
    <property type="protein sequence ID" value="SEW40797.1"/>
    <property type="molecule type" value="Genomic_DNA"/>
</dbReference>
<name>A0A1I0RIN3_9BACT</name>
<sequence length="177" mass="20059">MLLINREHWFLCLLLFTGCLPASSPPKQVVSTDTILPMTEEQMVIQPDSLHVSKEEDTVYIPADAKIKVLSFTPVTTGKEYPPDTARGRKWRLNAVAIEKIIRNGEPTDGPTIHDIYSTLAYEMEGVVLINKDTFNYRINAGSYFYLYNEQHSCVYTCLAASCSQFFMEGEQEPDSH</sequence>